<dbReference type="OMA" id="TCHEISA"/>
<dbReference type="CDD" id="cd00154">
    <property type="entry name" value="Rab"/>
    <property type="match status" value="1"/>
</dbReference>
<dbReference type="PROSITE" id="PS51420">
    <property type="entry name" value="RHO"/>
    <property type="match status" value="1"/>
</dbReference>
<dbReference type="AlphaFoldDB" id="A0A0E9NL93"/>
<dbReference type="FunFam" id="3.40.50.300:FF:000808">
    <property type="entry name" value="Small GTP-binding protein, putative"/>
    <property type="match status" value="1"/>
</dbReference>
<evidence type="ECO:0000313" key="3">
    <source>
        <dbReference type="Proteomes" id="UP000033140"/>
    </source>
</evidence>
<evidence type="ECO:0000256" key="1">
    <source>
        <dbReference type="ARBA" id="ARBA00022741"/>
    </source>
</evidence>
<dbReference type="GO" id="GO:0003924">
    <property type="term" value="F:GTPase activity"/>
    <property type="evidence" value="ECO:0007669"/>
    <property type="project" value="InterPro"/>
</dbReference>
<protein>
    <submittedName>
        <fullName evidence="2">Uncharacterized protein</fullName>
    </submittedName>
</protein>
<accession>A0A0E9NL93</accession>
<dbReference type="SMART" id="SM00176">
    <property type="entry name" value="RAN"/>
    <property type="match status" value="1"/>
</dbReference>
<dbReference type="Pfam" id="PF00071">
    <property type="entry name" value="Ras"/>
    <property type="match status" value="1"/>
</dbReference>
<evidence type="ECO:0000313" key="2">
    <source>
        <dbReference type="EMBL" id="GAO50441.1"/>
    </source>
</evidence>
<dbReference type="Proteomes" id="UP000033140">
    <property type="component" value="Unassembled WGS sequence"/>
</dbReference>
<gene>
    <name evidence="2" type="ORF">G7K_4566-t1</name>
</gene>
<dbReference type="RefSeq" id="XP_019023637.1">
    <property type="nucleotide sequence ID" value="XM_019171157.1"/>
</dbReference>
<dbReference type="InterPro" id="IPR027417">
    <property type="entry name" value="P-loop_NTPase"/>
</dbReference>
<reference evidence="2 3" key="3">
    <citation type="journal article" date="2015" name="Genome Announc.">
        <title>Draft Genome Sequence of the Archiascomycetous Yeast Saitoella complicata.</title>
        <authorList>
            <person name="Yamauchi K."/>
            <person name="Kondo S."/>
            <person name="Hamamoto M."/>
            <person name="Takahashi Y."/>
            <person name="Ogura Y."/>
            <person name="Hayashi T."/>
            <person name="Nishida H."/>
        </authorList>
    </citation>
    <scope>NUCLEOTIDE SEQUENCE [LARGE SCALE GENOMIC DNA]</scope>
    <source>
        <strain evidence="2 3">NRRL Y-17804</strain>
    </source>
</reference>
<dbReference type="SMART" id="SM00173">
    <property type="entry name" value="RAS"/>
    <property type="match status" value="1"/>
</dbReference>
<dbReference type="PROSITE" id="PS51419">
    <property type="entry name" value="RAB"/>
    <property type="match status" value="1"/>
</dbReference>
<dbReference type="PROSITE" id="PS51421">
    <property type="entry name" value="RAS"/>
    <property type="match status" value="1"/>
</dbReference>
<dbReference type="GO" id="GO:0005525">
    <property type="term" value="F:GTP binding"/>
    <property type="evidence" value="ECO:0007669"/>
    <property type="project" value="InterPro"/>
</dbReference>
<dbReference type="SUPFAM" id="SSF52540">
    <property type="entry name" value="P-loop containing nucleoside triphosphate hydrolases"/>
    <property type="match status" value="1"/>
</dbReference>
<reference evidence="2 3" key="2">
    <citation type="journal article" date="2014" name="J. Gen. Appl. Microbiol.">
        <title>The early diverging ascomycetous budding yeast Saitoella complicata has three histone deacetylases belonging to the Clr6, Hos2, and Rpd3 lineages.</title>
        <authorList>
            <person name="Nishida H."/>
            <person name="Matsumoto T."/>
            <person name="Kondo S."/>
            <person name="Hamamoto M."/>
            <person name="Yoshikawa H."/>
        </authorList>
    </citation>
    <scope>NUCLEOTIDE SEQUENCE [LARGE SCALE GENOMIC DNA]</scope>
    <source>
        <strain evidence="2 3">NRRL Y-17804</strain>
    </source>
</reference>
<reference evidence="2 3" key="1">
    <citation type="journal article" date="2011" name="J. Gen. Appl. Microbiol.">
        <title>Draft genome sequencing of the enigmatic yeast Saitoella complicata.</title>
        <authorList>
            <person name="Nishida H."/>
            <person name="Hamamoto M."/>
            <person name="Sugiyama J."/>
        </authorList>
    </citation>
    <scope>NUCLEOTIDE SEQUENCE [LARGE SCALE GENOMIC DNA]</scope>
    <source>
        <strain evidence="2 3">NRRL Y-17804</strain>
    </source>
</reference>
<keyword evidence="3" id="KW-1185">Reference proteome</keyword>
<dbReference type="PANTHER" id="PTHR47978">
    <property type="match status" value="1"/>
</dbReference>
<dbReference type="STRING" id="698492.A0A0E9NL93"/>
<dbReference type="Gene3D" id="3.40.50.300">
    <property type="entry name" value="P-loop containing nucleotide triphosphate hydrolases"/>
    <property type="match status" value="1"/>
</dbReference>
<keyword evidence="1" id="KW-0547">Nucleotide-binding</keyword>
<dbReference type="SMART" id="SM00175">
    <property type="entry name" value="RAB"/>
    <property type="match status" value="1"/>
</dbReference>
<dbReference type="PRINTS" id="PR00449">
    <property type="entry name" value="RASTRNSFRMNG"/>
</dbReference>
<dbReference type="SMART" id="SM00174">
    <property type="entry name" value="RHO"/>
    <property type="match status" value="1"/>
</dbReference>
<organism evidence="2 3">
    <name type="scientific">Saitoella complicata (strain BCRC 22490 / CBS 7301 / JCM 7358 / NBRC 10748 / NRRL Y-17804)</name>
    <dbReference type="NCBI Taxonomy" id="698492"/>
    <lineage>
        <taxon>Eukaryota</taxon>
        <taxon>Fungi</taxon>
        <taxon>Dikarya</taxon>
        <taxon>Ascomycota</taxon>
        <taxon>Taphrinomycotina</taxon>
        <taxon>Taphrinomycotina incertae sedis</taxon>
        <taxon>Saitoella</taxon>
    </lineage>
</organism>
<dbReference type="InterPro" id="IPR005225">
    <property type="entry name" value="Small_GTP-bd"/>
</dbReference>
<sequence length="238" mass="26543">MSIDRVEAKVVILGAQGVGKTALCVRYIHGGWTAQSASTIGASFLTKKVQVDECEVRLQLWDTAGQERFRSMTPMYYRGSQAAILCYDITSRASFHAVETWLSELRKNTSHHMIIHVVGTKADLVVADPSKREVQFDECVAFATKHADAFGQMSHIATAKSGANDIPNYALVEGACHEISSKDDQGVEELFNAVTRNLVERREEIEREREALYNRRQNSVQISADVYPREAPDSSRCC</sequence>
<dbReference type="EMBL" id="BACD03000033">
    <property type="protein sequence ID" value="GAO50441.1"/>
    <property type="molecule type" value="Genomic_DNA"/>
</dbReference>
<name>A0A0E9NL93_SAICN</name>
<dbReference type="OrthoDB" id="25896at2759"/>
<proteinExistence type="predicted"/>
<dbReference type="NCBIfam" id="TIGR00231">
    <property type="entry name" value="small_GTP"/>
    <property type="match status" value="1"/>
</dbReference>
<dbReference type="InterPro" id="IPR001806">
    <property type="entry name" value="Small_GTPase"/>
</dbReference>
<comment type="caution">
    <text evidence="2">The sequence shown here is derived from an EMBL/GenBank/DDBJ whole genome shotgun (WGS) entry which is preliminary data.</text>
</comment>